<dbReference type="PROSITE" id="PS50110">
    <property type="entry name" value="RESPONSE_REGULATORY"/>
    <property type="match status" value="1"/>
</dbReference>
<protein>
    <submittedName>
        <fullName evidence="4">Response regulator</fullName>
    </submittedName>
</protein>
<dbReference type="KEGG" id="mgin:FRZ54_12945"/>
<keyword evidence="5" id="KW-1185">Reference proteome</keyword>
<dbReference type="OrthoDB" id="795853at2"/>
<dbReference type="PANTHER" id="PTHR44591:SF3">
    <property type="entry name" value="RESPONSE REGULATORY DOMAIN-CONTAINING PROTEIN"/>
    <property type="match status" value="1"/>
</dbReference>
<dbReference type="InterPro" id="IPR011006">
    <property type="entry name" value="CheY-like_superfamily"/>
</dbReference>
<keyword evidence="1 2" id="KW-0597">Phosphoprotein</keyword>
<evidence type="ECO:0000313" key="5">
    <source>
        <dbReference type="Proteomes" id="UP000321479"/>
    </source>
</evidence>
<accession>A0A5B8UXN9</accession>
<reference evidence="4 5" key="1">
    <citation type="journal article" date="2017" name="Curr. Microbiol.">
        <title>Mucilaginibacter ginsenosidivorans sp. nov., Isolated from Soil of Ginseng Field.</title>
        <authorList>
            <person name="Kim M.M."/>
            <person name="Siddiqi M.Z."/>
            <person name="Im W.T."/>
        </authorList>
    </citation>
    <scope>NUCLEOTIDE SEQUENCE [LARGE SCALE GENOMIC DNA]</scope>
    <source>
        <strain evidence="4 5">Gsoil 3017</strain>
    </source>
</reference>
<dbReference type="RefSeq" id="WP_147032021.1">
    <property type="nucleotide sequence ID" value="NZ_CP042436.1"/>
</dbReference>
<dbReference type="EMBL" id="CP042436">
    <property type="protein sequence ID" value="QEC63445.1"/>
    <property type="molecule type" value="Genomic_DNA"/>
</dbReference>
<dbReference type="Pfam" id="PF00072">
    <property type="entry name" value="Response_reg"/>
    <property type="match status" value="1"/>
</dbReference>
<dbReference type="Gene3D" id="3.40.50.2300">
    <property type="match status" value="1"/>
</dbReference>
<evidence type="ECO:0000256" key="2">
    <source>
        <dbReference type="PROSITE-ProRule" id="PRU00169"/>
    </source>
</evidence>
<evidence type="ECO:0000256" key="1">
    <source>
        <dbReference type="ARBA" id="ARBA00022553"/>
    </source>
</evidence>
<proteinExistence type="predicted"/>
<feature type="modified residue" description="4-aspartylphosphate" evidence="2">
    <location>
        <position position="53"/>
    </location>
</feature>
<gene>
    <name evidence="4" type="ORF">FRZ54_12945</name>
</gene>
<feature type="domain" description="Response regulatory" evidence="3">
    <location>
        <begin position="4"/>
        <end position="118"/>
    </location>
</feature>
<dbReference type="InterPro" id="IPR050595">
    <property type="entry name" value="Bact_response_regulator"/>
</dbReference>
<evidence type="ECO:0000313" key="4">
    <source>
        <dbReference type="EMBL" id="QEC63445.1"/>
    </source>
</evidence>
<dbReference type="PANTHER" id="PTHR44591">
    <property type="entry name" value="STRESS RESPONSE REGULATOR PROTEIN 1"/>
    <property type="match status" value="1"/>
</dbReference>
<dbReference type="Proteomes" id="UP000321479">
    <property type="component" value="Chromosome"/>
</dbReference>
<organism evidence="4 5">
    <name type="scientific">Mucilaginibacter ginsenosidivorans</name>
    <dbReference type="NCBI Taxonomy" id="398053"/>
    <lineage>
        <taxon>Bacteria</taxon>
        <taxon>Pseudomonadati</taxon>
        <taxon>Bacteroidota</taxon>
        <taxon>Sphingobacteriia</taxon>
        <taxon>Sphingobacteriales</taxon>
        <taxon>Sphingobacteriaceae</taxon>
        <taxon>Mucilaginibacter</taxon>
    </lineage>
</organism>
<sequence length="122" mass="13976">MLNRILVLDDNQDLLNIVEETLSYENYQVLVTSDSHNLIEIAKIFRPDLFILDYKVTGMKSEEICRQIKWHPQFGRVPVILSSAYFHKDINYESMGCDDVIAKPFGLDELVGKVSNLVSARA</sequence>
<name>A0A5B8UXN9_9SPHI</name>
<dbReference type="InterPro" id="IPR001789">
    <property type="entry name" value="Sig_transdc_resp-reg_receiver"/>
</dbReference>
<dbReference type="SUPFAM" id="SSF52172">
    <property type="entry name" value="CheY-like"/>
    <property type="match status" value="1"/>
</dbReference>
<evidence type="ECO:0000259" key="3">
    <source>
        <dbReference type="PROSITE" id="PS50110"/>
    </source>
</evidence>
<dbReference type="GO" id="GO:0000160">
    <property type="term" value="P:phosphorelay signal transduction system"/>
    <property type="evidence" value="ECO:0007669"/>
    <property type="project" value="InterPro"/>
</dbReference>
<dbReference type="AlphaFoldDB" id="A0A5B8UXN9"/>
<dbReference type="SMART" id="SM00448">
    <property type="entry name" value="REC"/>
    <property type="match status" value="1"/>
</dbReference>